<evidence type="ECO:0000256" key="1">
    <source>
        <dbReference type="ARBA" id="ARBA00022649"/>
    </source>
</evidence>
<comment type="caution">
    <text evidence="5">The sequence shown here is derived from an EMBL/GenBank/DDBJ whole genome shotgun (WGS) entry which is preliminary data.</text>
</comment>
<evidence type="ECO:0000256" key="3">
    <source>
        <dbReference type="ARBA" id="ARBA00022801"/>
    </source>
</evidence>
<dbReference type="Proteomes" id="UP000823485">
    <property type="component" value="Unassembled WGS sequence"/>
</dbReference>
<proteinExistence type="inferred from homology"/>
<keyword evidence="6" id="KW-1185">Reference proteome</keyword>
<name>A0ABS2R488_9BACI</name>
<evidence type="ECO:0000256" key="2">
    <source>
        <dbReference type="ARBA" id="ARBA00022722"/>
    </source>
</evidence>
<evidence type="ECO:0000256" key="4">
    <source>
        <dbReference type="ARBA" id="ARBA00024207"/>
    </source>
</evidence>
<gene>
    <name evidence="5" type="ORF">JOC94_000959</name>
</gene>
<dbReference type="Gene3D" id="1.20.120.580">
    <property type="entry name" value="bsu32300-like"/>
    <property type="match status" value="1"/>
</dbReference>
<sequence>MYFVDREHIEATLQYLEKQLALFQIEKQWDSDIKKAALERLLQTAIESILDTGNAMIDGFIMRDPGSYDDIIDILVDEKVIESANGDSLKKVISYRKMLVQQYIHVDHEQLIAVFVENLNALQQFAPSVRAYLTNELGPVSAFKN</sequence>
<evidence type="ECO:0000313" key="5">
    <source>
        <dbReference type="EMBL" id="MBM7713989.1"/>
    </source>
</evidence>
<dbReference type="PANTHER" id="PTHR33397">
    <property type="entry name" value="UPF0331 PROTEIN YUTE"/>
    <property type="match status" value="1"/>
</dbReference>
<dbReference type="InterPro" id="IPR037038">
    <property type="entry name" value="HepT-like_sf"/>
</dbReference>
<protein>
    <submittedName>
        <fullName evidence="5">Uncharacterized protein YutE (UPF0331/DUF86 family)</fullName>
    </submittedName>
</protein>
<keyword evidence="1" id="KW-1277">Toxin-antitoxin system</keyword>
<keyword evidence="2" id="KW-0540">Nuclease</keyword>
<reference evidence="5 6" key="1">
    <citation type="submission" date="2021-01" db="EMBL/GenBank/DDBJ databases">
        <title>Genomic Encyclopedia of Type Strains, Phase IV (KMG-IV): sequencing the most valuable type-strain genomes for metagenomic binning, comparative biology and taxonomic classification.</title>
        <authorList>
            <person name="Goeker M."/>
        </authorList>
    </citation>
    <scope>NUCLEOTIDE SEQUENCE [LARGE SCALE GENOMIC DNA]</scope>
    <source>
        <strain evidence="5 6">DSM 105453</strain>
    </source>
</reference>
<comment type="similarity">
    <text evidence="4">Belongs to the HepT RNase toxin family.</text>
</comment>
<evidence type="ECO:0000313" key="6">
    <source>
        <dbReference type="Proteomes" id="UP000823485"/>
    </source>
</evidence>
<dbReference type="RefSeq" id="WP_077111131.1">
    <property type="nucleotide sequence ID" value="NZ_JAFBFH010000004.1"/>
</dbReference>
<accession>A0ABS2R488</accession>
<keyword evidence="3" id="KW-0378">Hydrolase</keyword>
<dbReference type="InterPro" id="IPR052379">
    <property type="entry name" value="Type_VII_TA_RNase"/>
</dbReference>
<dbReference type="EMBL" id="JAFBFH010000004">
    <property type="protein sequence ID" value="MBM7713989.1"/>
    <property type="molecule type" value="Genomic_DNA"/>
</dbReference>
<organism evidence="5 6">
    <name type="scientific">Siminovitchia thermophila</name>
    <dbReference type="NCBI Taxonomy" id="1245522"/>
    <lineage>
        <taxon>Bacteria</taxon>
        <taxon>Bacillati</taxon>
        <taxon>Bacillota</taxon>
        <taxon>Bacilli</taxon>
        <taxon>Bacillales</taxon>
        <taxon>Bacillaceae</taxon>
        <taxon>Siminovitchia</taxon>
    </lineage>
</organism>
<dbReference type="PANTHER" id="PTHR33397:SF5">
    <property type="entry name" value="RNASE YUTE-RELATED"/>
    <property type="match status" value="1"/>
</dbReference>
<dbReference type="InterPro" id="IPR008201">
    <property type="entry name" value="HepT-like"/>
</dbReference>
<dbReference type="Pfam" id="PF01934">
    <property type="entry name" value="HepT-like"/>
    <property type="match status" value="1"/>
</dbReference>